<evidence type="ECO:0000313" key="2">
    <source>
        <dbReference type="EMBL" id="CAL4137565.1"/>
    </source>
</evidence>
<accession>A0AAV2RSG8</accession>
<sequence>MDSSYDLVVKAIADKNPEILAMIENIISNQQRSSNLNSPYEGQDFNLTVDMGRGSPSGLSPDNFMSTGNGDEHLNSSGVIDAMIPPGMQPFGSLLSSATGVQDFNSTNILGDVTYSGMSPDSSLSFHGTGDLINNKPVSYEDHSPYNSYSSHTPSSQYSSSAFSDDSSSLSPYFSNMYPFNNSPCDVQSQSYTSNDSYSPAVVDSVRRTSDLCMGNNSSYTMEPSGFSSLHAGFPSHNPSASTSGFIQRYPTGENRRKNVSHSLFTPEQETDHNRTINNEACQRYRQRKSNNINEMNQEEQYLLARQSDLKPMIKAMLKQKDSLLLLGNALRSRGLNLSIVDNKPYISKVDHTS</sequence>
<dbReference type="CDD" id="cd14686">
    <property type="entry name" value="bZIP"/>
    <property type="match status" value="1"/>
</dbReference>
<protein>
    <submittedName>
        <fullName evidence="2">Uncharacterized protein</fullName>
    </submittedName>
</protein>
<reference evidence="2 3" key="1">
    <citation type="submission" date="2024-05" db="EMBL/GenBank/DDBJ databases">
        <authorList>
            <person name="Wallberg A."/>
        </authorList>
    </citation>
    <scope>NUCLEOTIDE SEQUENCE [LARGE SCALE GENOMIC DNA]</scope>
</reference>
<dbReference type="EMBL" id="CAXKWB010030443">
    <property type="protein sequence ID" value="CAL4137565.1"/>
    <property type="molecule type" value="Genomic_DNA"/>
</dbReference>
<organism evidence="2 3">
    <name type="scientific">Meganyctiphanes norvegica</name>
    <name type="common">Northern krill</name>
    <name type="synonym">Thysanopoda norvegica</name>
    <dbReference type="NCBI Taxonomy" id="48144"/>
    <lineage>
        <taxon>Eukaryota</taxon>
        <taxon>Metazoa</taxon>
        <taxon>Ecdysozoa</taxon>
        <taxon>Arthropoda</taxon>
        <taxon>Crustacea</taxon>
        <taxon>Multicrustacea</taxon>
        <taxon>Malacostraca</taxon>
        <taxon>Eumalacostraca</taxon>
        <taxon>Eucarida</taxon>
        <taxon>Euphausiacea</taxon>
        <taxon>Euphausiidae</taxon>
        <taxon>Meganyctiphanes</taxon>
    </lineage>
</organism>
<dbReference type="Proteomes" id="UP001497623">
    <property type="component" value="Unassembled WGS sequence"/>
</dbReference>
<proteinExistence type="predicted"/>
<name>A0AAV2RSG8_MEGNR</name>
<evidence type="ECO:0000313" key="3">
    <source>
        <dbReference type="Proteomes" id="UP001497623"/>
    </source>
</evidence>
<feature type="compositionally biased region" description="Low complexity" evidence="1">
    <location>
        <begin position="145"/>
        <end position="163"/>
    </location>
</feature>
<keyword evidence="3" id="KW-1185">Reference proteome</keyword>
<dbReference type="AlphaFoldDB" id="A0AAV2RSG8"/>
<feature type="region of interest" description="Disordered" evidence="1">
    <location>
        <begin position="137"/>
        <end position="163"/>
    </location>
</feature>
<evidence type="ECO:0000256" key="1">
    <source>
        <dbReference type="SAM" id="MobiDB-lite"/>
    </source>
</evidence>
<gene>
    <name evidence="2" type="ORF">MNOR_LOCUS28107</name>
</gene>
<comment type="caution">
    <text evidence="2">The sequence shown here is derived from an EMBL/GenBank/DDBJ whole genome shotgun (WGS) entry which is preliminary data.</text>
</comment>